<accession>A0A2S6HU61</accession>
<reference evidence="1 2" key="1">
    <citation type="submission" date="2018-02" db="EMBL/GenBank/DDBJ databases">
        <title>Genomic Encyclopedia of Archaeal and Bacterial Type Strains, Phase II (KMG-II): from individual species to whole genera.</title>
        <authorList>
            <person name="Goeker M."/>
        </authorList>
    </citation>
    <scope>NUCLEOTIDE SEQUENCE [LARGE SCALE GENOMIC DNA]</scope>
    <source>
        <strain evidence="1 2">DSM 3808</strain>
    </source>
</reference>
<evidence type="ECO:0000313" key="2">
    <source>
        <dbReference type="Proteomes" id="UP000237749"/>
    </source>
</evidence>
<dbReference type="OrthoDB" id="1907165at2"/>
<dbReference type="SUPFAM" id="SSF69279">
    <property type="entry name" value="Phage tail proteins"/>
    <property type="match status" value="1"/>
</dbReference>
<dbReference type="RefSeq" id="WP_104436468.1">
    <property type="nucleotide sequence ID" value="NZ_PTJA01000004.1"/>
</dbReference>
<proteinExistence type="predicted"/>
<protein>
    <recommendedName>
        <fullName evidence="3">Late control gene D protein (GPD)</fullName>
    </recommendedName>
</protein>
<gene>
    <name evidence="1" type="ORF">BXY41_104177</name>
</gene>
<keyword evidence="2" id="KW-1185">Reference proteome</keyword>
<dbReference type="AlphaFoldDB" id="A0A2S6HU61"/>
<dbReference type="EMBL" id="PTJA01000004">
    <property type="protein sequence ID" value="PPK81375.1"/>
    <property type="molecule type" value="Genomic_DNA"/>
</dbReference>
<organism evidence="1 2">
    <name type="scientific">Lacrimispora xylanisolvens</name>
    <dbReference type="NCBI Taxonomy" id="384636"/>
    <lineage>
        <taxon>Bacteria</taxon>
        <taxon>Bacillati</taxon>
        <taxon>Bacillota</taxon>
        <taxon>Clostridia</taxon>
        <taxon>Lachnospirales</taxon>
        <taxon>Lachnospiraceae</taxon>
        <taxon>Lacrimispora</taxon>
    </lineage>
</organism>
<sequence length="462" mass="53075">MREERLVVRPFEDLEILDYNSKQRINEHAQVHMRGRIPIDRKEDYMKLGKRLTWVQVDAISGNEEVILFYGLIEKLRIEVVVGSCMVDIYLCSGTKLMDYEKHTRSFQEEELTYNSLLDTCNQGYEEAAKIMTEGNGKRINRFIMQYGETDWEFIKRLASMNHTVVFADCSTKGERYHFGIPNRKGENEEPSGEYWTQYDMQEYWNKKKQGLSVQPEDTMSSVLETREIHKLGERRIVDGSELFIWRIDSCLKGNELYHTIFMKSRRGLQEPLYDNDHIAGVSLFGNVVKVKDEKVQITIQSDENKEKCGVCWYSFSTVYSSPDGTGWYCMPEIGDTIRLYFPVSRETEAYVVSAYHEGDARLRKNPECKFLRNKEGKEVQLSPGRILMTNNDGTFIELSDEDGINIVSEGSVNLRSEGSVSITSSNSSITMSAPKKVTVKRGDSVLNLNGDLTLEGAKVML</sequence>
<comment type="caution">
    <text evidence="1">The sequence shown here is derived from an EMBL/GenBank/DDBJ whole genome shotgun (WGS) entry which is preliminary data.</text>
</comment>
<evidence type="ECO:0008006" key="3">
    <source>
        <dbReference type="Google" id="ProtNLM"/>
    </source>
</evidence>
<evidence type="ECO:0000313" key="1">
    <source>
        <dbReference type="EMBL" id="PPK81375.1"/>
    </source>
</evidence>
<dbReference type="Gene3D" id="3.55.50.10">
    <property type="entry name" value="Baseplate protein-like domains"/>
    <property type="match status" value="1"/>
</dbReference>
<dbReference type="Proteomes" id="UP000237749">
    <property type="component" value="Unassembled WGS sequence"/>
</dbReference>
<name>A0A2S6HU61_9FIRM</name>